<gene>
    <name evidence="2" type="ORF">KO353_00725</name>
</gene>
<dbReference type="Proteomes" id="UP000694001">
    <property type="component" value="Chromosome"/>
</dbReference>
<accession>A0A975YJV0</accession>
<evidence type="ECO:0000313" key="3">
    <source>
        <dbReference type="Proteomes" id="UP000694001"/>
    </source>
</evidence>
<dbReference type="KEGG" id="elio:KO353_00725"/>
<proteinExistence type="predicted"/>
<protein>
    <submittedName>
        <fullName evidence="2">Uncharacterized protein</fullName>
    </submittedName>
</protein>
<evidence type="ECO:0000313" key="2">
    <source>
        <dbReference type="EMBL" id="QXM24833.1"/>
    </source>
</evidence>
<dbReference type="EMBL" id="CP076448">
    <property type="protein sequence ID" value="QXM24833.1"/>
    <property type="molecule type" value="Genomic_DNA"/>
</dbReference>
<feature type="compositionally biased region" description="Basic and acidic residues" evidence="1">
    <location>
        <begin position="10"/>
        <end position="20"/>
    </location>
</feature>
<name>A0A975YJV0_9PROT</name>
<organism evidence="2 3">
    <name type="scientific">Elioraea tepida</name>
    <dbReference type="NCBI Taxonomy" id="2843330"/>
    <lineage>
        <taxon>Bacteria</taxon>
        <taxon>Pseudomonadati</taxon>
        <taxon>Pseudomonadota</taxon>
        <taxon>Alphaproteobacteria</taxon>
        <taxon>Acetobacterales</taxon>
        <taxon>Elioraeaceae</taxon>
        <taxon>Elioraea</taxon>
    </lineage>
</organism>
<dbReference type="RefSeq" id="WP_218285890.1">
    <property type="nucleotide sequence ID" value="NZ_CP076448.1"/>
</dbReference>
<evidence type="ECO:0000256" key="1">
    <source>
        <dbReference type="SAM" id="MobiDB-lite"/>
    </source>
</evidence>
<feature type="region of interest" description="Disordered" evidence="1">
    <location>
        <begin position="1"/>
        <end position="21"/>
    </location>
</feature>
<sequence length="270" mass="27841">MSGRTEGSGQEERQASERAADGAVEPGLVWTGAIDAIAARASLYLSVGYGLHLRGPAGTGKATLARALAARRGGEIVIASLGAPVEPLAALTVASAAGATLIVDAEAEGFAASVPRLAATLSGGAPAHSGFRVIVLSRPGAAVPELLLDRLVTIDCDGYDRETELAIVCARSGLGPDEAGRIIDMVRDLRRSREYAHRPSLRCAITLAALAKASGAAIRADDPLFVALVLDVLGARLKVGPDGLVDPRYRQMLQKLVGHFCGDRPGPLSP</sequence>
<keyword evidence="3" id="KW-1185">Reference proteome</keyword>
<dbReference type="AlphaFoldDB" id="A0A975YJV0"/>
<reference evidence="2" key="1">
    <citation type="submission" date="2021-06" db="EMBL/GenBank/DDBJ databases">
        <title>Elioraea tepida, sp. nov., a moderately thermophilic aerobic anoxygenic phototrophic bacterium isolated from an alkaline siliceous hot spring mat community in Yellowstone National Park, WY, USA.</title>
        <authorList>
            <person name="Saini M.K."/>
            <person name="Yoshida S."/>
            <person name="Sebastian A."/>
            <person name="Hirose S."/>
            <person name="Hara E."/>
            <person name="Tamaki H."/>
            <person name="Soulier N.T."/>
            <person name="Albert I."/>
            <person name="Hanada S."/>
            <person name="Bryant D.A."/>
            <person name="Tank M."/>
        </authorList>
    </citation>
    <scope>NUCLEOTIDE SEQUENCE</scope>
    <source>
        <strain evidence="2">MS-P2</strain>
    </source>
</reference>